<evidence type="ECO:0000313" key="3">
    <source>
        <dbReference type="Proteomes" id="UP000184520"/>
    </source>
</evidence>
<dbReference type="RefSeq" id="WP_073324656.1">
    <property type="nucleotide sequence ID" value="NZ_FQWD01000006.1"/>
</dbReference>
<organism evidence="2 3">
    <name type="scientific">Marisediminitalea aggregata</name>
    <dbReference type="NCBI Taxonomy" id="634436"/>
    <lineage>
        <taxon>Bacteria</taxon>
        <taxon>Pseudomonadati</taxon>
        <taxon>Pseudomonadota</taxon>
        <taxon>Gammaproteobacteria</taxon>
        <taxon>Alteromonadales</taxon>
        <taxon>Alteromonadaceae</taxon>
        <taxon>Marisediminitalea</taxon>
    </lineage>
</organism>
<name>A0A1M5Q1T5_9ALTE</name>
<dbReference type="EMBL" id="FQWD01000006">
    <property type="protein sequence ID" value="SHH08105.1"/>
    <property type="molecule type" value="Genomic_DNA"/>
</dbReference>
<keyword evidence="1" id="KW-0812">Transmembrane</keyword>
<accession>A0A1M5Q1T5</accession>
<evidence type="ECO:0000313" key="2">
    <source>
        <dbReference type="EMBL" id="SHH08105.1"/>
    </source>
</evidence>
<gene>
    <name evidence="2" type="ORF">SAMN05216361_3708</name>
</gene>
<evidence type="ECO:0000256" key="1">
    <source>
        <dbReference type="SAM" id="Phobius"/>
    </source>
</evidence>
<protein>
    <submittedName>
        <fullName evidence="2">Uncharacterized protein</fullName>
    </submittedName>
</protein>
<keyword evidence="1" id="KW-1133">Transmembrane helix</keyword>
<sequence length="166" mass="18384">MKLSEDVEISTRKGMTFAFNHDQNRIVLKASALTGKEAVYVNDQLVSEARNIKTHSVHVFTYQGTTYQIGLKVDSILKGKMTCTLSADGHQITSYQLHYHKRKSNKFVELPLIVLAGAAMGIGLSNGMITHWMAIVFIVVVAIWAGLSVKGQWVCTECKSAKELQV</sequence>
<reference evidence="3" key="1">
    <citation type="submission" date="2016-11" db="EMBL/GenBank/DDBJ databases">
        <authorList>
            <person name="Varghese N."/>
            <person name="Submissions S."/>
        </authorList>
    </citation>
    <scope>NUCLEOTIDE SEQUENCE [LARGE SCALE GENOMIC DNA]</scope>
    <source>
        <strain evidence="3">CGMCC 1.8995</strain>
    </source>
</reference>
<proteinExistence type="predicted"/>
<keyword evidence="1" id="KW-0472">Membrane</keyword>
<dbReference type="OrthoDB" id="6228646at2"/>
<dbReference type="AlphaFoldDB" id="A0A1M5Q1T5"/>
<dbReference type="Proteomes" id="UP000184520">
    <property type="component" value="Unassembled WGS sequence"/>
</dbReference>
<dbReference type="STRING" id="634436.SAMN05216361_3708"/>
<keyword evidence="3" id="KW-1185">Reference proteome</keyword>
<feature type="transmembrane region" description="Helical" evidence="1">
    <location>
        <begin position="131"/>
        <end position="149"/>
    </location>
</feature>
<feature type="transmembrane region" description="Helical" evidence="1">
    <location>
        <begin position="107"/>
        <end position="125"/>
    </location>
</feature>